<dbReference type="SUPFAM" id="SSF48403">
    <property type="entry name" value="Ankyrin repeat"/>
    <property type="match status" value="1"/>
</dbReference>
<gene>
    <name evidence="4" type="ORF">N658DRAFT_507370</name>
</gene>
<comment type="caution">
    <text evidence="4">The sequence shown here is derived from an EMBL/GenBank/DDBJ whole genome shotgun (WGS) entry which is preliminary data.</text>
</comment>
<evidence type="ECO:0000256" key="2">
    <source>
        <dbReference type="ARBA" id="ARBA00023043"/>
    </source>
</evidence>
<reference evidence="4" key="2">
    <citation type="submission" date="2023-05" db="EMBL/GenBank/DDBJ databases">
        <authorList>
            <consortium name="Lawrence Berkeley National Laboratory"/>
            <person name="Steindorff A."/>
            <person name="Hensen N."/>
            <person name="Bonometti L."/>
            <person name="Westerberg I."/>
            <person name="Brannstrom I.O."/>
            <person name="Guillou S."/>
            <person name="Cros-Aarteil S."/>
            <person name="Calhoun S."/>
            <person name="Haridas S."/>
            <person name="Kuo A."/>
            <person name="Mondo S."/>
            <person name="Pangilinan J."/>
            <person name="Riley R."/>
            <person name="Labutti K."/>
            <person name="Andreopoulos B."/>
            <person name="Lipzen A."/>
            <person name="Chen C."/>
            <person name="Yanf M."/>
            <person name="Daum C."/>
            <person name="Ng V."/>
            <person name="Clum A."/>
            <person name="Ohm R."/>
            <person name="Martin F."/>
            <person name="Silar P."/>
            <person name="Natvig D."/>
            <person name="Lalanne C."/>
            <person name="Gautier V."/>
            <person name="Ament-Velasquez S.L."/>
            <person name="Kruys A."/>
            <person name="Hutchinson M.I."/>
            <person name="Powell A.J."/>
            <person name="Barry K."/>
            <person name="Miller A.N."/>
            <person name="Grigoriev I.V."/>
            <person name="Debuchy R."/>
            <person name="Gladieux P."/>
            <person name="Thoren M.H."/>
            <person name="Johannesson H."/>
        </authorList>
    </citation>
    <scope>NUCLEOTIDE SEQUENCE</scope>
    <source>
        <strain evidence="4">CBS 757.83</strain>
    </source>
</reference>
<dbReference type="Gene3D" id="1.25.40.20">
    <property type="entry name" value="Ankyrin repeat-containing domain"/>
    <property type="match status" value="1"/>
</dbReference>
<dbReference type="EMBL" id="MU863637">
    <property type="protein sequence ID" value="KAK4101059.1"/>
    <property type="molecule type" value="Genomic_DNA"/>
</dbReference>
<keyword evidence="1" id="KW-0677">Repeat</keyword>
<dbReference type="Proteomes" id="UP001305647">
    <property type="component" value="Unassembled WGS sequence"/>
</dbReference>
<sequence>MAAHYGHIGVVKLLLEREDVDLDWPDKRWLQTPLFRAAKEGHQSVVEELLRPELEDRISLDSRDKDDQTGLAIAAERGYVQIIRLLLRAGADASLVDSKGRTAMSRAEKAGQTEVCQLRLC</sequence>
<evidence type="ECO:0000256" key="1">
    <source>
        <dbReference type="ARBA" id="ARBA00022737"/>
    </source>
</evidence>
<dbReference type="PROSITE" id="PS50297">
    <property type="entry name" value="ANK_REP_REGION"/>
    <property type="match status" value="1"/>
</dbReference>
<keyword evidence="2 3" id="KW-0040">ANK repeat</keyword>
<keyword evidence="5" id="KW-1185">Reference proteome</keyword>
<dbReference type="Pfam" id="PF12796">
    <property type="entry name" value="Ank_2"/>
    <property type="match status" value="2"/>
</dbReference>
<accession>A0AAN6Q2H8</accession>
<dbReference type="AlphaFoldDB" id="A0AAN6Q2H8"/>
<organism evidence="4 5">
    <name type="scientific">Parathielavia hyrcaniae</name>
    <dbReference type="NCBI Taxonomy" id="113614"/>
    <lineage>
        <taxon>Eukaryota</taxon>
        <taxon>Fungi</taxon>
        <taxon>Dikarya</taxon>
        <taxon>Ascomycota</taxon>
        <taxon>Pezizomycotina</taxon>
        <taxon>Sordariomycetes</taxon>
        <taxon>Sordariomycetidae</taxon>
        <taxon>Sordariales</taxon>
        <taxon>Chaetomiaceae</taxon>
        <taxon>Parathielavia</taxon>
    </lineage>
</organism>
<name>A0AAN6Q2H8_9PEZI</name>
<dbReference type="SMART" id="SM00248">
    <property type="entry name" value="ANK"/>
    <property type="match status" value="2"/>
</dbReference>
<evidence type="ECO:0000256" key="3">
    <source>
        <dbReference type="PROSITE-ProRule" id="PRU00023"/>
    </source>
</evidence>
<evidence type="ECO:0000313" key="4">
    <source>
        <dbReference type="EMBL" id="KAK4101059.1"/>
    </source>
</evidence>
<feature type="repeat" description="ANK" evidence="3">
    <location>
        <begin position="66"/>
        <end position="98"/>
    </location>
</feature>
<dbReference type="InterPro" id="IPR036770">
    <property type="entry name" value="Ankyrin_rpt-contain_sf"/>
</dbReference>
<evidence type="ECO:0000313" key="5">
    <source>
        <dbReference type="Proteomes" id="UP001305647"/>
    </source>
</evidence>
<protein>
    <submittedName>
        <fullName evidence="4">Ankyrin</fullName>
    </submittedName>
</protein>
<dbReference type="InterPro" id="IPR002110">
    <property type="entry name" value="Ankyrin_rpt"/>
</dbReference>
<dbReference type="PANTHER" id="PTHR24171:SF9">
    <property type="entry name" value="ANKYRIN REPEAT DOMAIN-CONTAINING PROTEIN 39"/>
    <property type="match status" value="1"/>
</dbReference>
<dbReference type="PANTHER" id="PTHR24171">
    <property type="entry name" value="ANKYRIN REPEAT DOMAIN-CONTAINING PROTEIN 39-RELATED"/>
    <property type="match status" value="1"/>
</dbReference>
<reference evidence="4" key="1">
    <citation type="journal article" date="2023" name="Mol. Phylogenet. Evol.">
        <title>Genome-scale phylogeny and comparative genomics of the fungal order Sordariales.</title>
        <authorList>
            <person name="Hensen N."/>
            <person name="Bonometti L."/>
            <person name="Westerberg I."/>
            <person name="Brannstrom I.O."/>
            <person name="Guillou S."/>
            <person name="Cros-Aarteil S."/>
            <person name="Calhoun S."/>
            <person name="Haridas S."/>
            <person name="Kuo A."/>
            <person name="Mondo S."/>
            <person name="Pangilinan J."/>
            <person name="Riley R."/>
            <person name="LaButti K."/>
            <person name="Andreopoulos B."/>
            <person name="Lipzen A."/>
            <person name="Chen C."/>
            <person name="Yan M."/>
            <person name="Daum C."/>
            <person name="Ng V."/>
            <person name="Clum A."/>
            <person name="Steindorff A."/>
            <person name="Ohm R.A."/>
            <person name="Martin F."/>
            <person name="Silar P."/>
            <person name="Natvig D.O."/>
            <person name="Lalanne C."/>
            <person name="Gautier V."/>
            <person name="Ament-Velasquez S.L."/>
            <person name="Kruys A."/>
            <person name="Hutchinson M.I."/>
            <person name="Powell A.J."/>
            <person name="Barry K."/>
            <person name="Miller A.N."/>
            <person name="Grigoriev I.V."/>
            <person name="Debuchy R."/>
            <person name="Gladieux P."/>
            <person name="Hiltunen Thoren M."/>
            <person name="Johannesson H."/>
        </authorList>
    </citation>
    <scope>NUCLEOTIDE SEQUENCE</scope>
    <source>
        <strain evidence="4">CBS 757.83</strain>
    </source>
</reference>
<dbReference type="PROSITE" id="PS50088">
    <property type="entry name" value="ANK_REPEAT"/>
    <property type="match status" value="1"/>
</dbReference>
<proteinExistence type="predicted"/>